<proteinExistence type="inferred from homology"/>
<dbReference type="GO" id="GO:0003351">
    <property type="term" value="P:epithelial cilium movement involved in extracellular fluid movement"/>
    <property type="evidence" value="ECO:0007669"/>
    <property type="project" value="TreeGrafter"/>
</dbReference>
<feature type="region of interest" description="Disordered" evidence="4">
    <location>
        <begin position="193"/>
        <end position="261"/>
    </location>
</feature>
<evidence type="ECO:0000313" key="8">
    <source>
        <dbReference type="Proteomes" id="UP001221898"/>
    </source>
</evidence>
<gene>
    <name evidence="3" type="primary">DNAAF2</name>
    <name evidence="3" type="synonym">KTU</name>
    <name evidence="7" type="ORF">AAFF_G00048220</name>
</gene>
<comment type="caution">
    <text evidence="7">The sequence shown here is derived from an EMBL/GenBank/DDBJ whole genome shotgun (WGS) entry which is preliminary data.</text>
</comment>
<dbReference type="SUPFAM" id="SSF101967">
    <property type="entry name" value="Adhesin YadA, collagen-binding domain"/>
    <property type="match status" value="1"/>
</dbReference>
<dbReference type="EMBL" id="JAINUG010000128">
    <property type="protein sequence ID" value="KAJ8394239.1"/>
    <property type="molecule type" value="Genomic_DNA"/>
</dbReference>
<feature type="domain" description="PIH1D1/2/3 CS-like" evidence="6">
    <location>
        <begin position="256"/>
        <end position="355"/>
    </location>
</feature>
<feature type="region of interest" description="Disordered" evidence="4">
    <location>
        <begin position="481"/>
        <end position="665"/>
    </location>
</feature>
<evidence type="ECO:0000256" key="2">
    <source>
        <dbReference type="ARBA" id="ARBA00024190"/>
    </source>
</evidence>
<comment type="subcellular location">
    <subcellularLocation>
        <location evidence="3">Cytoplasm</location>
    </subcellularLocation>
    <subcellularLocation>
        <location evidence="2">Dynein axonemal particle</location>
    </subcellularLocation>
    <text evidence="3">Localizes in the apical cytoplasm around the gamma-tubulin-positive pericentriolar region, not in the cilia.</text>
</comment>
<comment type="function">
    <text evidence="3">Required for cytoplasmic pre-assembly of axonemal dyneins, thereby playing a central role in motility in cilia and flagella. Involved in pre-assembly of dynein arm complexes in the cytoplasm before intraflagellar transport loads them for the ciliary compartment.</text>
</comment>
<dbReference type="PANTHER" id="PTHR22997:SF3">
    <property type="entry name" value="PROTEIN KINTOUN"/>
    <property type="match status" value="1"/>
</dbReference>
<dbReference type="Proteomes" id="UP001221898">
    <property type="component" value="Unassembled WGS sequence"/>
</dbReference>
<feature type="compositionally biased region" description="Low complexity" evidence="4">
    <location>
        <begin position="625"/>
        <end position="643"/>
    </location>
</feature>
<evidence type="ECO:0000259" key="5">
    <source>
        <dbReference type="Pfam" id="PF08190"/>
    </source>
</evidence>
<accession>A0AAD7S1H6</accession>
<comment type="similarity">
    <text evidence="3">Belongs to the PIH1 family. Kintoun subfamily.</text>
</comment>
<sequence>MDVGSKLQELNLTSEELNRFSKAFKDEKFREMLKDYAEEISDPENKKKYEEEIRLMEQERGMDIKFVHPTPGRVLKTSLGGKQKCFINVCSNDLISKPECRAERGGDGRSGQHWWLPYSVTPGRPEVNSKGNKYLIYDVIFHPDTLYIAGKNPQFMKMVDGTAVQGVQEQCKVQLDQKNVKVLTIKYKGVPNPTVIRKPVHGHAAKENVAEPNDPLRFPYPYDKAQSQSHNTQEDPTSKNRGQNQTKVTQADPNKPTEPHHTVHYRSYIDLQDYRCSRDSTPSPRPKEIVITIDLPLLKSSEKADLNVTEKLVIFESLNPSYRLELPLAYPVDEKKGGAKFNKLKKQLIVTLPVLPLKSSPLAEIDRPGSCLTPLVGRIAMMTAICSGESGCRTDTSKPAGPRIKDELPGAKQAEPAAGREENFNEEEEADIPHQSPDDSADEKSEPASAIVLSNLRCGARAGTGSEPAPAIVLSNLRCGARAGTGSSGAGDEGPSRELGPVPRSASAEGQGSHHSLPPEDEVAAGRGERAPGDATRHRLGPATGGQALEDAVQLRPLAQGEEAEETGELSGPVGEEESAVGAVGEEESAVGEEESAVGGEESAVGEEESAVGEEESAVGEEESAVGGEESAVGGEESAMGAVGEEESAELDEDDLPVGSKPPPVVLREIGGENLRAEAISDHATSAAFSFQNALLYELD</sequence>
<feature type="domain" description="PIH1 N-terminal" evidence="5">
    <location>
        <begin position="40"/>
        <end position="201"/>
    </location>
</feature>
<keyword evidence="8" id="KW-1185">Reference proteome</keyword>
<feature type="compositionally biased region" description="Acidic residues" evidence="4">
    <location>
        <begin position="575"/>
        <end position="596"/>
    </location>
</feature>
<feature type="compositionally biased region" description="Acidic residues" evidence="4">
    <location>
        <begin position="644"/>
        <end position="656"/>
    </location>
</feature>
<keyword evidence="1 3" id="KW-0963">Cytoplasm</keyword>
<feature type="compositionally biased region" description="Polar residues" evidence="4">
    <location>
        <begin position="239"/>
        <end position="252"/>
    </location>
</feature>
<name>A0AAD7S1H6_9TELE</name>
<dbReference type="Pfam" id="PF08190">
    <property type="entry name" value="PIH1"/>
    <property type="match status" value="1"/>
</dbReference>
<feature type="compositionally biased region" description="Acidic residues" evidence="4">
    <location>
        <begin position="604"/>
        <end position="624"/>
    </location>
</feature>
<feature type="compositionally biased region" description="Basic and acidic residues" evidence="4">
    <location>
        <begin position="527"/>
        <end position="537"/>
    </location>
</feature>
<evidence type="ECO:0000256" key="3">
    <source>
        <dbReference type="HAMAP-Rule" id="MF_03069"/>
    </source>
</evidence>
<dbReference type="InterPro" id="IPR012981">
    <property type="entry name" value="PIH1_N"/>
</dbReference>
<evidence type="ECO:0000256" key="1">
    <source>
        <dbReference type="ARBA" id="ARBA00022490"/>
    </source>
</evidence>
<evidence type="ECO:0000256" key="4">
    <source>
        <dbReference type="SAM" id="MobiDB-lite"/>
    </source>
</evidence>
<evidence type="ECO:0000313" key="7">
    <source>
        <dbReference type="EMBL" id="KAJ8394239.1"/>
    </source>
</evidence>
<reference evidence="7" key="1">
    <citation type="journal article" date="2023" name="Science">
        <title>Genome structures resolve the early diversification of teleost fishes.</title>
        <authorList>
            <person name="Parey E."/>
            <person name="Louis A."/>
            <person name="Montfort J."/>
            <person name="Bouchez O."/>
            <person name="Roques C."/>
            <person name="Iampietro C."/>
            <person name="Lluch J."/>
            <person name="Castinel A."/>
            <person name="Donnadieu C."/>
            <person name="Desvignes T."/>
            <person name="Floi Bucao C."/>
            <person name="Jouanno E."/>
            <person name="Wen M."/>
            <person name="Mejri S."/>
            <person name="Dirks R."/>
            <person name="Jansen H."/>
            <person name="Henkel C."/>
            <person name="Chen W.J."/>
            <person name="Zahm M."/>
            <person name="Cabau C."/>
            <person name="Klopp C."/>
            <person name="Thompson A.W."/>
            <person name="Robinson-Rechavi M."/>
            <person name="Braasch I."/>
            <person name="Lecointre G."/>
            <person name="Bobe J."/>
            <person name="Postlethwait J.H."/>
            <person name="Berthelot C."/>
            <person name="Roest Crollius H."/>
            <person name="Guiguen Y."/>
        </authorList>
    </citation>
    <scope>NUCLEOTIDE SEQUENCE</scope>
    <source>
        <strain evidence="7">NC1722</strain>
    </source>
</reference>
<dbReference type="InterPro" id="IPR050734">
    <property type="entry name" value="PIH1/Kintoun_subfamily"/>
</dbReference>
<dbReference type="HAMAP" id="MF_03069">
    <property type="entry name" value="Kintoun"/>
    <property type="match status" value="1"/>
</dbReference>
<dbReference type="InterPro" id="IPR034727">
    <property type="entry name" value="Kintoun"/>
</dbReference>
<dbReference type="InterPro" id="IPR041442">
    <property type="entry name" value="PIH1D1/2/3_CS-like"/>
</dbReference>
<dbReference type="GO" id="GO:0005576">
    <property type="term" value="C:extracellular region"/>
    <property type="evidence" value="ECO:0007669"/>
    <property type="project" value="GOC"/>
</dbReference>
<feature type="region of interest" description="Disordered" evidence="4">
    <location>
        <begin position="390"/>
        <end position="447"/>
    </location>
</feature>
<dbReference type="GO" id="GO:0120293">
    <property type="term" value="C:dynein axonemal particle"/>
    <property type="evidence" value="ECO:0007669"/>
    <property type="project" value="UniProtKB-SubCell"/>
</dbReference>
<dbReference type="Pfam" id="PF18201">
    <property type="entry name" value="PIH1_CS"/>
    <property type="match status" value="1"/>
</dbReference>
<dbReference type="PANTHER" id="PTHR22997">
    <property type="entry name" value="PIH1 DOMAIN-CONTAINING PROTEIN 1"/>
    <property type="match status" value="1"/>
</dbReference>
<dbReference type="GO" id="GO:0060285">
    <property type="term" value="P:cilium-dependent cell motility"/>
    <property type="evidence" value="ECO:0007669"/>
    <property type="project" value="UniProtKB-UniRule"/>
</dbReference>
<dbReference type="GO" id="GO:0070286">
    <property type="term" value="P:axonemal dynein complex assembly"/>
    <property type="evidence" value="ECO:0007669"/>
    <property type="project" value="UniProtKB-UniRule"/>
</dbReference>
<dbReference type="AlphaFoldDB" id="A0AAD7S1H6"/>
<dbReference type="InterPro" id="IPR011049">
    <property type="entry name" value="Serralysin-like_metalloprot_C"/>
</dbReference>
<protein>
    <recommendedName>
        <fullName evidence="3">Protein kintoun</fullName>
    </recommendedName>
    <alternativeName>
        <fullName evidence="3">Dynein assembly factor 2, axonemal</fullName>
    </alternativeName>
</protein>
<organism evidence="7 8">
    <name type="scientific">Aldrovandia affinis</name>
    <dbReference type="NCBI Taxonomy" id="143900"/>
    <lineage>
        <taxon>Eukaryota</taxon>
        <taxon>Metazoa</taxon>
        <taxon>Chordata</taxon>
        <taxon>Craniata</taxon>
        <taxon>Vertebrata</taxon>
        <taxon>Euteleostomi</taxon>
        <taxon>Actinopterygii</taxon>
        <taxon>Neopterygii</taxon>
        <taxon>Teleostei</taxon>
        <taxon>Notacanthiformes</taxon>
        <taxon>Halosauridae</taxon>
        <taxon>Aldrovandia</taxon>
    </lineage>
</organism>
<dbReference type="CDD" id="cd00298">
    <property type="entry name" value="ACD_sHsps_p23-like"/>
    <property type="match status" value="1"/>
</dbReference>
<evidence type="ECO:0000259" key="6">
    <source>
        <dbReference type="Pfam" id="PF18201"/>
    </source>
</evidence>